<feature type="region of interest" description="Disordered" evidence="1">
    <location>
        <begin position="400"/>
        <end position="457"/>
    </location>
</feature>
<dbReference type="CDD" id="cd18186">
    <property type="entry name" value="BTB_POZ_ZBTB_KLHL-like"/>
    <property type="match status" value="1"/>
</dbReference>
<feature type="compositionally biased region" description="Acidic residues" evidence="1">
    <location>
        <begin position="869"/>
        <end position="881"/>
    </location>
</feature>
<keyword evidence="3" id="KW-1185">Reference proteome</keyword>
<feature type="compositionally biased region" description="Basic residues" evidence="1">
    <location>
        <begin position="286"/>
        <end position="302"/>
    </location>
</feature>
<feature type="region of interest" description="Disordered" evidence="1">
    <location>
        <begin position="281"/>
        <end position="313"/>
    </location>
</feature>
<accession>A0A9P7XXH2</accession>
<feature type="compositionally biased region" description="Gly residues" evidence="1">
    <location>
        <begin position="667"/>
        <end position="678"/>
    </location>
</feature>
<feature type="region of interest" description="Disordered" evidence="1">
    <location>
        <begin position="489"/>
        <end position="568"/>
    </location>
</feature>
<reference evidence="2" key="1">
    <citation type="submission" date="2021-06" db="EMBL/GenBank/DDBJ databases">
        <title>Genome Sequence of Mortierella hyaline Strain SCG-10, a Cold-Adapted, Nitrate-Reducing Fungus Isolated from Soil in Minnesota, USA.</title>
        <authorList>
            <person name="Aldossari N."/>
        </authorList>
    </citation>
    <scope>NUCLEOTIDE SEQUENCE</scope>
    <source>
        <strain evidence="2">SCG-10</strain>
    </source>
</reference>
<feature type="compositionally biased region" description="Low complexity" evidence="1">
    <location>
        <begin position="547"/>
        <end position="564"/>
    </location>
</feature>
<proteinExistence type="predicted"/>
<dbReference type="AlphaFoldDB" id="A0A9P7XXH2"/>
<evidence type="ECO:0000256" key="1">
    <source>
        <dbReference type="SAM" id="MobiDB-lite"/>
    </source>
</evidence>
<feature type="compositionally biased region" description="Low complexity" evidence="1">
    <location>
        <begin position="760"/>
        <end position="778"/>
    </location>
</feature>
<feature type="region of interest" description="Disordered" evidence="1">
    <location>
        <begin position="722"/>
        <end position="902"/>
    </location>
</feature>
<gene>
    <name evidence="2" type="ORF">KI688_009973</name>
</gene>
<name>A0A9P7XXH2_9FUNG</name>
<sequence length="940" mass="104390">MGDIISSESSLFWRLEIPPTRFDGFFCESVTRQFESDSEPCSQQDHIWKCAFTENMINGVATIDIVIQRIEVKKKDVELEADAIWHRGNYVFEIVLSEDTLPYMNPSPSSCHRVFDSLYHEIVVTSHPDTSTADIWFEFYPHSATASETATADASTQDRRFLPSILLPVDQRHLHHTQEHLDGSAAVAVVGAHFKKLVRYPYFADWIEREKRVQEDQRRRQLEDEWRIHQEHHEHFSQQHPQYQSHQRAEYQPREIPTYFQPLQGPSPSSLSSSSALASFPLHQQQHSRHVPPQRQHQQQHHFRSEPSCPQHIDQLVPLSPTLRIPVKGVSLGTFKVILQYIYTGSIGLSDGQIKDIDKYWNDNPEDHLAPRQNRNPLDDEDTPSLSSLLAYYHARVRPGDSESGGVDGSRIAPRPPIILPVPGPPREALGDQQQARQGEGRGRGPIAASDRPHTGIKDMIMSDDIFTFRTASAQTAWIPCLPRNRRKEFRDPQSLPSIPVRQQQPMSEHDEQSVVGSSRRLDQCGSEGEQTSTSTSTSELHSAGGPFAPSFSSTTSSTHPPTHQIDVHKTRPTCSWESLLLAANLFQLQDLETTALKAIKYHCQMLASRALINNNVMAKVAHDGFDRSNQDLQLALGEKILLSLLKLYRSPLLTIHLKGVRVLRGDQGGAGGGGGGGECRKKGTGGGEEEEGSEPKIQEHAHERHTGLQTQLEELFRDQAEEQQGDGGGHGGGEEEQEKGKESGNKNDDRKQQEEGHLGTALTSLSPSSSSPSARTRGSGGGGAASSRTRGSRRSFGQGRSIGPAAQQQQPTAQKHEPEFSNPTRTRNGTTSGSSISSARAATYCQRQGSQGYDDDSDGEGQRQPGREEEENDEGDEGEEGREVGGSGSERITTPLALLDHPECEDALQGLCEELRERFLSLREVIEPPHRDPRSGHTD</sequence>
<feature type="region of interest" description="Disordered" evidence="1">
    <location>
        <begin position="365"/>
        <end position="384"/>
    </location>
</feature>
<dbReference type="OrthoDB" id="2449388at2759"/>
<organism evidence="2 3">
    <name type="scientific">Linnemannia hyalina</name>
    <dbReference type="NCBI Taxonomy" id="64524"/>
    <lineage>
        <taxon>Eukaryota</taxon>
        <taxon>Fungi</taxon>
        <taxon>Fungi incertae sedis</taxon>
        <taxon>Mucoromycota</taxon>
        <taxon>Mortierellomycotina</taxon>
        <taxon>Mortierellomycetes</taxon>
        <taxon>Mortierellales</taxon>
        <taxon>Mortierellaceae</taxon>
        <taxon>Linnemannia</taxon>
    </lineage>
</organism>
<feature type="compositionally biased region" description="Low complexity" evidence="1">
    <location>
        <begin position="825"/>
        <end position="853"/>
    </location>
</feature>
<feature type="region of interest" description="Disordered" evidence="1">
    <location>
        <begin position="666"/>
        <end position="706"/>
    </location>
</feature>
<dbReference type="EMBL" id="JAHRHY010000005">
    <property type="protein sequence ID" value="KAG9069080.1"/>
    <property type="molecule type" value="Genomic_DNA"/>
</dbReference>
<protein>
    <recommendedName>
        <fullName evidence="4">BTB domain-containing protein</fullName>
    </recommendedName>
</protein>
<evidence type="ECO:0000313" key="3">
    <source>
        <dbReference type="Proteomes" id="UP000707451"/>
    </source>
</evidence>
<comment type="caution">
    <text evidence="2">The sequence shown here is derived from an EMBL/GenBank/DDBJ whole genome shotgun (WGS) entry which is preliminary data.</text>
</comment>
<dbReference type="Proteomes" id="UP000707451">
    <property type="component" value="Unassembled WGS sequence"/>
</dbReference>
<evidence type="ECO:0008006" key="4">
    <source>
        <dbReference type="Google" id="ProtNLM"/>
    </source>
</evidence>
<evidence type="ECO:0000313" key="2">
    <source>
        <dbReference type="EMBL" id="KAG9069080.1"/>
    </source>
</evidence>
<feature type="compositionally biased region" description="Basic and acidic residues" evidence="1">
    <location>
        <begin position="739"/>
        <end position="758"/>
    </location>
</feature>
<feature type="compositionally biased region" description="Polar residues" evidence="1">
    <location>
        <begin position="495"/>
        <end position="507"/>
    </location>
</feature>
<feature type="compositionally biased region" description="Pro residues" evidence="1">
    <location>
        <begin position="414"/>
        <end position="426"/>
    </location>
</feature>
<feature type="compositionally biased region" description="Basic and acidic residues" evidence="1">
    <location>
        <begin position="694"/>
        <end position="706"/>
    </location>
</feature>
<feature type="compositionally biased region" description="Low complexity" evidence="1">
    <location>
        <begin position="786"/>
        <end position="814"/>
    </location>
</feature>